<keyword evidence="3" id="KW-1185">Reference proteome</keyword>
<name>A0A225DB95_9BACT</name>
<dbReference type="EMBL" id="NIDE01000020">
    <property type="protein sequence ID" value="OWK34419.1"/>
    <property type="molecule type" value="Genomic_DNA"/>
</dbReference>
<comment type="caution">
    <text evidence="2">The sequence shown here is derived from an EMBL/GenBank/DDBJ whole genome shotgun (WGS) entry which is preliminary data.</text>
</comment>
<evidence type="ECO:0000259" key="1">
    <source>
        <dbReference type="Pfam" id="PF09414"/>
    </source>
</evidence>
<dbReference type="Proteomes" id="UP000214646">
    <property type="component" value="Unassembled WGS sequence"/>
</dbReference>
<reference evidence="3" key="1">
    <citation type="submission" date="2017-06" db="EMBL/GenBank/DDBJ databases">
        <title>Genome analysis of Fimbriiglobus ruber SP5, the first member of the order Planctomycetales with confirmed chitinolytic capability.</title>
        <authorList>
            <person name="Ravin N.V."/>
            <person name="Rakitin A.L."/>
            <person name="Ivanova A.A."/>
            <person name="Beletsky A.V."/>
            <person name="Kulichevskaya I.S."/>
            <person name="Mardanov A.V."/>
            <person name="Dedysh S.N."/>
        </authorList>
    </citation>
    <scope>NUCLEOTIDE SEQUENCE [LARGE SCALE GENOMIC DNA]</scope>
    <source>
        <strain evidence="3">SP5</strain>
    </source>
</reference>
<evidence type="ECO:0000313" key="3">
    <source>
        <dbReference type="Proteomes" id="UP000214646"/>
    </source>
</evidence>
<feature type="domain" description="RNA ligase" evidence="1">
    <location>
        <begin position="46"/>
        <end position="239"/>
    </location>
</feature>
<accession>A0A225DB95</accession>
<dbReference type="InterPro" id="IPR021122">
    <property type="entry name" value="RNA_ligase_dom_REL/Rnl2"/>
</dbReference>
<dbReference type="RefSeq" id="WP_088260710.1">
    <property type="nucleotide sequence ID" value="NZ_NIDE01000020.1"/>
</dbReference>
<dbReference type="AlphaFoldDB" id="A0A225DB95"/>
<gene>
    <name evidence="2" type="ORF">FRUB_10390</name>
</gene>
<sequence length="259" mass="28365">MQFSVRAADLARLNTLTKYPPIPTYHPLDPSTGRVLDAARRPPPGEVIATEKIDGAGCRIVLLPDASYLIGGRDNWLYARGDLIGSRSHGIVAATRPVADRLGDAGGNFILVVFGEVYGGKVTAASSSYTSKREVGYRVVDVARIENYQERLTETVDEIAAWREADGPAFLTEDDLQAFAAAHALKLAPRIARFPGRDLPTRVDQTLTFLEELLPTSRCRLDAGAGGEPEGLVVRTTDRGWVTKLRFGDYARATRRKRK</sequence>
<organism evidence="2 3">
    <name type="scientific">Fimbriiglobus ruber</name>
    <dbReference type="NCBI Taxonomy" id="1908690"/>
    <lineage>
        <taxon>Bacteria</taxon>
        <taxon>Pseudomonadati</taxon>
        <taxon>Planctomycetota</taxon>
        <taxon>Planctomycetia</taxon>
        <taxon>Gemmatales</taxon>
        <taxon>Gemmataceae</taxon>
        <taxon>Fimbriiglobus</taxon>
    </lineage>
</organism>
<evidence type="ECO:0000313" key="2">
    <source>
        <dbReference type="EMBL" id="OWK34419.1"/>
    </source>
</evidence>
<dbReference type="Pfam" id="PF09414">
    <property type="entry name" value="RNA_ligase"/>
    <property type="match status" value="1"/>
</dbReference>
<protein>
    <recommendedName>
        <fullName evidence="1">RNA ligase domain-containing protein</fullName>
    </recommendedName>
</protein>
<proteinExistence type="predicted"/>
<dbReference type="OrthoDB" id="5493578at2"/>
<dbReference type="SUPFAM" id="SSF56091">
    <property type="entry name" value="DNA ligase/mRNA capping enzyme, catalytic domain"/>
    <property type="match status" value="1"/>
</dbReference>